<keyword evidence="3" id="KW-0808">Transferase</keyword>
<keyword evidence="5" id="KW-0786">Thiamine pyrophosphate</keyword>
<gene>
    <name evidence="7" type="ORF">GCM10023188_15300</name>
</gene>
<proteinExistence type="inferred from homology"/>
<evidence type="ECO:0000259" key="6">
    <source>
        <dbReference type="Pfam" id="PF00456"/>
    </source>
</evidence>
<reference evidence="8" key="1">
    <citation type="journal article" date="2019" name="Int. J. Syst. Evol. Microbiol.">
        <title>The Global Catalogue of Microorganisms (GCM) 10K type strain sequencing project: providing services to taxonomists for standard genome sequencing and annotation.</title>
        <authorList>
            <consortium name="The Broad Institute Genomics Platform"/>
            <consortium name="The Broad Institute Genome Sequencing Center for Infectious Disease"/>
            <person name="Wu L."/>
            <person name="Ma J."/>
        </authorList>
    </citation>
    <scope>NUCLEOTIDE SEQUENCE [LARGE SCALE GENOMIC DNA]</scope>
    <source>
        <strain evidence="8">JCM 17926</strain>
    </source>
</reference>
<evidence type="ECO:0000256" key="4">
    <source>
        <dbReference type="ARBA" id="ARBA00022723"/>
    </source>
</evidence>
<evidence type="ECO:0000313" key="7">
    <source>
        <dbReference type="EMBL" id="GAA4429655.1"/>
    </source>
</evidence>
<comment type="cofactor">
    <cofactor evidence="1">
        <name>thiamine diphosphate</name>
        <dbReference type="ChEBI" id="CHEBI:58937"/>
    </cofactor>
</comment>
<evidence type="ECO:0000256" key="1">
    <source>
        <dbReference type="ARBA" id="ARBA00001964"/>
    </source>
</evidence>
<keyword evidence="8" id="KW-1185">Reference proteome</keyword>
<dbReference type="PROSITE" id="PS00801">
    <property type="entry name" value="TRANSKETOLASE_1"/>
    <property type="match status" value="1"/>
</dbReference>
<dbReference type="Proteomes" id="UP001500552">
    <property type="component" value="Unassembled WGS sequence"/>
</dbReference>
<evidence type="ECO:0000256" key="5">
    <source>
        <dbReference type="ARBA" id="ARBA00023052"/>
    </source>
</evidence>
<protein>
    <submittedName>
        <fullName evidence="7">Transketolase</fullName>
    </submittedName>
</protein>
<dbReference type="RefSeq" id="WP_345158051.1">
    <property type="nucleotide sequence ID" value="NZ_BAABHC010000005.1"/>
</dbReference>
<dbReference type="PANTHER" id="PTHR47514:SF1">
    <property type="entry name" value="TRANSKETOLASE N-TERMINAL SECTION-RELATED"/>
    <property type="match status" value="1"/>
</dbReference>
<dbReference type="PANTHER" id="PTHR47514">
    <property type="entry name" value="TRANSKETOLASE N-TERMINAL SECTION-RELATED"/>
    <property type="match status" value="1"/>
</dbReference>
<dbReference type="InterPro" id="IPR005474">
    <property type="entry name" value="Transketolase_N"/>
</dbReference>
<dbReference type="SUPFAM" id="SSF52518">
    <property type="entry name" value="Thiamin diphosphate-binding fold (THDP-binding)"/>
    <property type="match status" value="1"/>
</dbReference>
<evidence type="ECO:0000256" key="3">
    <source>
        <dbReference type="ARBA" id="ARBA00022679"/>
    </source>
</evidence>
<dbReference type="InterPro" id="IPR049557">
    <property type="entry name" value="Transketolase_CS"/>
</dbReference>
<evidence type="ECO:0000313" key="8">
    <source>
        <dbReference type="Proteomes" id="UP001500552"/>
    </source>
</evidence>
<dbReference type="EMBL" id="BAABHC010000005">
    <property type="protein sequence ID" value="GAA4429655.1"/>
    <property type="molecule type" value="Genomic_DNA"/>
</dbReference>
<dbReference type="CDD" id="cd02012">
    <property type="entry name" value="TPP_TK"/>
    <property type="match status" value="1"/>
</dbReference>
<comment type="similarity">
    <text evidence="2">Belongs to the transketolase family.</text>
</comment>
<evidence type="ECO:0000256" key="2">
    <source>
        <dbReference type="ARBA" id="ARBA00007131"/>
    </source>
</evidence>
<sequence>MTDNPFEKNVEELQAIASQVRRDILQMVHAVNSGHPGGSLGCTEYFVSLYFRVLRHDPAFHMNGVGEDLFFLSNGHICPVWYSVLARSGYFNLSELATFRRLNSRLQGHAATAEDLPGIRVASCSLGQGLSVAIGAAQAKKLNKDPHLVYVLMGDGELQEGQIWEATLYAAAKQVDNLIATVDRNHQQIDGTTESVLPLGDLHAKFGSFGWHVLEAEGNDVEKLLSAFKEAKAATGKKKPVMILMHTEMGYGVDFMTGSHKWHGVAPNDEQLGQALAQLPETLGDYPER</sequence>
<feature type="domain" description="Transketolase N-terminal" evidence="6">
    <location>
        <begin position="15"/>
        <end position="274"/>
    </location>
</feature>
<comment type="caution">
    <text evidence="7">The sequence shown here is derived from an EMBL/GenBank/DDBJ whole genome shotgun (WGS) entry which is preliminary data.</text>
</comment>
<accession>A0ABP8LH84</accession>
<dbReference type="InterPro" id="IPR029061">
    <property type="entry name" value="THDP-binding"/>
</dbReference>
<dbReference type="Gene3D" id="3.40.50.970">
    <property type="match status" value="1"/>
</dbReference>
<organism evidence="7 8">
    <name type="scientific">Pontibacter saemangeumensis</name>
    <dbReference type="NCBI Taxonomy" id="1084525"/>
    <lineage>
        <taxon>Bacteria</taxon>
        <taxon>Pseudomonadati</taxon>
        <taxon>Bacteroidota</taxon>
        <taxon>Cytophagia</taxon>
        <taxon>Cytophagales</taxon>
        <taxon>Hymenobacteraceae</taxon>
        <taxon>Pontibacter</taxon>
    </lineage>
</organism>
<keyword evidence="4" id="KW-0479">Metal-binding</keyword>
<dbReference type="Pfam" id="PF00456">
    <property type="entry name" value="Transketolase_N"/>
    <property type="match status" value="1"/>
</dbReference>
<name>A0ABP8LH84_9BACT</name>